<proteinExistence type="predicted"/>
<evidence type="ECO:0000313" key="2">
    <source>
        <dbReference type="EMBL" id="JAD55543.1"/>
    </source>
</evidence>
<sequence length="51" mass="5645">MTQRWILLRKLPRRLMRLTSGLGLKASSPPLGSGPRGRSSRPFMPGASVLR</sequence>
<protein>
    <submittedName>
        <fullName evidence="2">Uncharacterized protein</fullName>
    </submittedName>
</protein>
<dbReference type="EMBL" id="GBRH01242352">
    <property type="protein sequence ID" value="JAD55543.1"/>
    <property type="molecule type" value="Transcribed_RNA"/>
</dbReference>
<organism evidence="2">
    <name type="scientific">Arundo donax</name>
    <name type="common">Giant reed</name>
    <name type="synonym">Donax arundinaceus</name>
    <dbReference type="NCBI Taxonomy" id="35708"/>
    <lineage>
        <taxon>Eukaryota</taxon>
        <taxon>Viridiplantae</taxon>
        <taxon>Streptophyta</taxon>
        <taxon>Embryophyta</taxon>
        <taxon>Tracheophyta</taxon>
        <taxon>Spermatophyta</taxon>
        <taxon>Magnoliopsida</taxon>
        <taxon>Liliopsida</taxon>
        <taxon>Poales</taxon>
        <taxon>Poaceae</taxon>
        <taxon>PACMAD clade</taxon>
        <taxon>Arundinoideae</taxon>
        <taxon>Arundineae</taxon>
        <taxon>Arundo</taxon>
    </lineage>
</organism>
<name>A0A0A9B094_ARUDO</name>
<evidence type="ECO:0000256" key="1">
    <source>
        <dbReference type="SAM" id="MobiDB-lite"/>
    </source>
</evidence>
<feature type="region of interest" description="Disordered" evidence="1">
    <location>
        <begin position="22"/>
        <end position="51"/>
    </location>
</feature>
<reference evidence="2" key="1">
    <citation type="submission" date="2014-09" db="EMBL/GenBank/DDBJ databases">
        <authorList>
            <person name="Magalhaes I.L.F."/>
            <person name="Oliveira U."/>
            <person name="Santos F.R."/>
            <person name="Vidigal T.H.D.A."/>
            <person name="Brescovit A.D."/>
            <person name="Santos A.J."/>
        </authorList>
    </citation>
    <scope>NUCLEOTIDE SEQUENCE</scope>
    <source>
        <tissue evidence="2">Shoot tissue taken approximately 20 cm above the soil surface</tissue>
    </source>
</reference>
<dbReference type="AlphaFoldDB" id="A0A0A9B094"/>
<reference evidence="2" key="2">
    <citation type="journal article" date="2015" name="Data Brief">
        <title>Shoot transcriptome of the giant reed, Arundo donax.</title>
        <authorList>
            <person name="Barrero R.A."/>
            <person name="Guerrero F.D."/>
            <person name="Moolhuijzen P."/>
            <person name="Goolsby J.A."/>
            <person name="Tidwell J."/>
            <person name="Bellgard S.E."/>
            <person name="Bellgard M.I."/>
        </authorList>
    </citation>
    <scope>NUCLEOTIDE SEQUENCE</scope>
    <source>
        <tissue evidence="2">Shoot tissue taken approximately 20 cm above the soil surface</tissue>
    </source>
</reference>
<accession>A0A0A9B094</accession>